<comment type="caution">
    <text evidence="4">The sequence shown here is derived from an EMBL/GenBank/DDBJ whole genome shotgun (WGS) entry which is preliminary data.</text>
</comment>
<proteinExistence type="predicted"/>
<dbReference type="EMBL" id="CAUJNA010001024">
    <property type="protein sequence ID" value="CAJ1383548.1"/>
    <property type="molecule type" value="Genomic_DNA"/>
</dbReference>
<dbReference type="Proteomes" id="UP001178507">
    <property type="component" value="Unassembled WGS sequence"/>
</dbReference>
<keyword evidence="3" id="KW-0472">Membrane</keyword>
<keyword evidence="1" id="KW-0175">Coiled coil</keyword>
<reference evidence="4" key="1">
    <citation type="submission" date="2023-08" db="EMBL/GenBank/DDBJ databases">
        <authorList>
            <person name="Chen Y."/>
            <person name="Shah S."/>
            <person name="Dougan E. K."/>
            <person name="Thang M."/>
            <person name="Chan C."/>
        </authorList>
    </citation>
    <scope>NUCLEOTIDE SEQUENCE</scope>
</reference>
<dbReference type="AlphaFoldDB" id="A0AA36I9D5"/>
<keyword evidence="3" id="KW-1133">Transmembrane helix</keyword>
<feature type="compositionally biased region" description="Low complexity" evidence="2">
    <location>
        <begin position="12"/>
        <end position="29"/>
    </location>
</feature>
<evidence type="ECO:0000256" key="2">
    <source>
        <dbReference type="SAM" id="MobiDB-lite"/>
    </source>
</evidence>
<feature type="compositionally biased region" description="Basic and acidic residues" evidence="2">
    <location>
        <begin position="69"/>
        <end position="98"/>
    </location>
</feature>
<keyword evidence="3" id="KW-0812">Transmembrane</keyword>
<name>A0AA36I9D5_9DINO</name>
<feature type="compositionally biased region" description="Basic and acidic residues" evidence="2">
    <location>
        <begin position="227"/>
        <end position="237"/>
    </location>
</feature>
<evidence type="ECO:0000313" key="5">
    <source>
        <dbReference type="Proteomes" id="UP001178507"/>
    </source>
</evidence>
<sequence length="527" mass="59122">MFDALTGEQSLGQGPQQKPQPEQPAQPEQPEQPEQKEVKDWDKYVPGFVDQFAKGYMKKSLGPVSCEKATAERVKEREEAAKKEQAAKKGSDEKDADKSPSLMYAHPLMFDALTGEQSLGQGPQQKPQPEQPAQPEQPEQPEQKEVKDWDKYVPGFVDQFAKGYMKKSEKATAERVKEREEAAKKEQAAKKGSGEKDAPALLVASDDASDEAQEEQSLRAVSSAEESEAKAKSRAEDALGRLHEASAQGVIGEVSDWSTVEELASSTTEKDASSWEHALEERTQMLEKFNSKPRKNLLDFNASRAVELVYAVQTASAHVELNIRRRQEKMKSAFKDAKYAAMRKVKAMEFDTRDAARNWKALGKKAVKAQRAAHISENVYERHEDLMRDAAGDVSNRAENRADRLKDQVSDYFSRVEDDLHRSSFDKRGRDLMKRAKEAVAQMHEVTEKLGAQAAYQEAESSARFQQEEKRWESYQSPKMLLAMPSAALSSSMMLTAAGSFAVVFALLRRRRHWSRPLDIEAPPLLG</sequence>
<feature type="transmembrane region" description="Helical" evidence="3">
    <location>
        <begin position="487"/>
        <end position="508"/>
    </location>
</feature>
<organism evidence="4 5">
    <name type="scientific">Effrenium voratum</name>
    <dbReference type="NCBI Taxonomy" id="2562239"/>
    <lineage>
        <taxon>Eukaryota</taxon>
        <taxon>Sar</taxon>
        <taxon>Alveolata</taxon>
        <taxon>Dinophyceae</taxon>
        <taxon>Suessiales</taxon>
        <taxon>Symbiodiniaceae</taxon>
        <taxon>Effrenium</taxon>
    </lineage>
</organism>
<feature type="compositionally biased region" description="Low complexity" evidence="2">
    <location>
        <begin position="120"/>
        <end position="137"/>
    </location>
</feature>
<feature type="region of interest" description="Disordered" evidence="2">
    <location>
        <begin position="59"/>
        <end position="151"/>
    </location>
</feature>
<feature type="region of interest" description="Disordered" evidence="2">
    <location>
        <begin position="1"/>
        <end position="43"/>
    </location>
</feature>
<feature type="compositionally biased region" description="Basic and acidic residues" evidence="2">
    <location>
        <begin position="141"/>
        <end position="151"/>
    </location>
</feature>
<feature type="compositionally biased region" description="Basic and acidic residues" evidence="2">
    <location>
        <begin position="166"/>
        <end position="198"/>
    </location>
</feature>
<accession>A0AA36I9D5</accession>
<keyword evidence="5" id="KW-1185">Reference proteome</keyword>
<gene>
    <name evidence="4" type="ORF">EVOR1521_LOCUS10644</name>
</gene>
<feature type="compositionally biased region" description="Basic and acidic residues" evidence="2">
    <location>
        <begin position="33"/>
        <end position="43"/>
    </location>
</feature>
<evidence type="ECO:0000313" key="4">
    <source>
        <dbReference type="EMBL" id="CAJ1383548.1"/>
    </source>
</evidence>
<feature type="coiled-coil region" evidence="1">
    <location>
        <begin position="388"/>
        <end position="415"/>
    </location>
</feature>
<evidence type="ECO:0000256" key="3">
    <source>
        <dbReference type="SAM" id="Phobius"/>
    </source>
</evidence>
<protein>
    <submittedName>
        <fullName evidence="4">Uncharacterized protein</fullName>
    </submittedName>
</protein>
<feature type="region of interest" description="Disordered" evidence="2">
    <location>
        <begin position="163"/>
        <end position="237"/>
    </location>
</feature>
<evidence type="ECO:0000256" key="1">
    <source>
        <dbReference type="SAM" id="Coils"/>
    </source>
</evidence>